<keyword evidence="3" id="KW-1185">Reference proteome</keyword>
<comment type="caution">
    <text evidence="2">The sequence shown here is derived from an EMBL/GenBank/DDBJ whole genome shotgun (WGS) entry which is preliminary data.</text>
</comment>
<sequence length="104" mass="12483">MLSVGNKKEFCCEEMFLHLFRLAGEKSELHFGYYPVFREYFIDYKEEYGGGVQLIKYCCWCGKKLPSSLREEFFDTLEKEYKIETDIGEYNERPDIPQEFKSDE</sequence>
<dbReference type="AlphaFoldDB" id="A0A9N9BTJ7"/>
<protein>
    <submittedName>
        <fullName evidence="2">6593_t:CDS:1</fullName>
    </submittedName>
</protein>
<proteinExistence type="predicted"/>
<evidence type="ECO:0000313" key="3">
    <source>
        <dbReference type="Proteomes" id="UP000789508"/>
    </source>
</evidence>
<dbReference type="Proteomes" id="UP000789508">
    <property type="component" value="Unassembled WGS sequence"/>
</dbReference>
<evidence type="ECO:0000259" key="1">
    <source>
        <dbReference type="Pfam" id="PF22400"/>
    </source>
</evidence>
<name>A0A9N9BTJ7_9GLOM</name>
<reference evidence="2" key="1">
    <citation type="submission" date="2021-06" db="EMBL/GenBank/DDBJ databases">
        <authorList>
            <person name="Kallberg Y."/>
            <person name="Tangrot J."/>
            <person name="Rosling A."/>
        </authorList>
    </citation>
    <scope>NUCLEOTIDE SEQUENCE</scope>
    <source>
        <strain evidence="2">FL130A</strain>
    </source>
</reference>
<dbReference type="InterPro" id="IPR053918">
    <property type="entry name" value="DUF6980"/>
</dbReference>
<organism evidence="2 3">
    <name type="scientific">Ambispora leptoticha</name>
    <dbReference type="NCBI Taxonomy" id="144679"/>
    <lineage>
        <taxon>Eukaryota</taxon>
        <taxon>Fungi</taxon>
        <taxon>Fungi incertae sedis</taxon>
        <taxon>Mucoromycota</taxon>
        <taxon>Glomeromycotina</taxon>
        <taxon>Glomeromycetes</taxon>
        <taxon>Archaeosporales</taxon>
        <taxon>Ambisporaceae</taxon>
        <taxon>Ambispora</taxon>
    </lineage>
</organism>
<dbReference type="Pfam" id="PF22400">
    <property type="entry name" value="DUF6980"/>
    <property type="match status" value="1"/>
</dbReference>
<gene>
    <name evidence="2" type="ORF">ALEPTO_LOCUS7028</name>
</gene>
<dbReference type="EMBL" id="CAJVPS010002765">
    <property type="protein sequence ID" value="CAG8575862.1"/>
    <property type="molecule type" value="Genomic_DNA"/>
</dbReference>
<dbReference type="OrthoDB" id="10408240at2759"/>
<evidence type="ECO:0000313" key="2">
    <source>
        <dbReference type="EMBL" id="CAG8575862.1"/>
    </source>
</evidence>
<accession>A0A9N9BTJ7</accession>
<feature type="domain" description="DUF6980" evidence="1">
    <location>
        <begin position="31"/>
        <end position="103"/>
    </location>
</feature>